<feature type="compositionally biased region" description="Polar residues" evidence="1">
    <location>
        <begin position="54"/>
        <end position="72"/>
    </location>
</feature>
<dbReference type="PANTHER" id="PTHR38248">
    <property type="entry name" value="FUNK1 6"/>
    <property type="match status" value="1"/>
</dbReference>
<evidence type="ECO:0000313" key="4">
    <source>
        <dbReference type="Proteomes" id="UP000298390"/>
    </source>
</evidence>
<dbReference type="InterPro" id="IPR040976">
    <property type="entry name" value="Pkinase_fungal"/>
</dbReference>
<evidence type="ECO:0000313" key="3">
    <source>
        <dbReference type="EMBL" id="TFY54756.1"/>
    </source>
</evidence>
<protein>
    <recommendedName>
        <fullName evidence="2">Fungal-type protein kinase domain-containing protein</fullName>
    </recommendedName>
</protein>
<evidence type="ECO:0000259" key="2">
    <source>
        <dbReference type="Pfam" id="PF17667"/>
    </source>
</evidence>
<dbReference type="STRING" id="34475.A0A4Y9XX83"/>
<dbReference type="EMBL" id="SEKV01000663">
    <property type="protein sequence ID" value="TFY54756.1"/>
    <property type="molecule type" value="Genomic_DNA"/>
</dbReference>
<dbReference type="AlphaFoldDB" id="A0A4Y9XX83"/>
<feature type="region of interest" description="Disordered" evidence="1">
    <location>
        <begin position="38"/>
        <end position="82"/>
    </location>
</feature>
<proteinExistence type="predicted"/>
<dbReference type="PANTHER" id="PTHR38248:SF2">
    <property type="entry name" value="FUNK1 11"/>
    <property type="match status" value="1"/>
</dbReference>
<accession>A0A4Y9XX83</accession>
<feature type="domain" description="Fungal-type protein kinase" evidence="2">
    <location>
        <begin position="77"/>
        <end position="119"/>
    </location>
</feature>
<name>A0A4Y9XX83_9APHY</name>
<comment type="caution">
    <text evidence="3">The sequence shown here is derived from an EMBL/GenBank/DDBJ whole genome shotgun (WGS) entry which is preliminary data.</text>
</comment>
<organism evidence="3 4">
    <name type="scientific">Rhodofomes roseus</name>
    <dbReference type="NCBI Taxonomy" id="34475"/>
    <lineage>
        <taxon>Eukaryota</taxon>
        <taxon>Fungi</taxon>
        <taxon>Dikarya</taxon>
        <taxon>Basidiomycota</taxon>
        <taxon>Agaricomycotina</taxon>
        <taxon>Agaricomycetes</taxon>
        <taxon>Polyporales</taxon>
        <taxon>Rhodofomes</taxon>
    </lineage>
</organism>
<dbReference type="Pfam" id="PF17667">
    <property type="entry name" value="Pkinase_fungal"/>
    <property type="match status" value="1"/>
</dbReference>
<reference evidence="3 4" key="1">
    <citation type="submission" date="2019-01" db="EMBL/GenBank/DDBJ databases">
        <title>Genome sequencing of the rare red list fungi Fomitopsis rosea.</title>
        <authorList>
            <person name="Buettner E."/>
            <person name="Kellner H."/>
        </authorList>
    </citation>
    <scope>NUCLEOTIDE SEQUENCE [LARGE SCALE GENOMIC DNA]</scope>
    <source>
        <strain evidence="3 4">DSM 105464</strain>
    </source>
</reference>
<sequence>MWFIKDGQVIGVLCDWDLAEDHSNGDVRSILPAEAVGASLPPGTSAGEKMAKPSNEQQSQTNAEQVPGSTSAPLEGDHMQKPRYRTGTGPFMALDLLREGNPPIHKYRHDLESFFYLYAYAAAGYDPTNKIFRPIKQWQLESLVAIGKAKHWFLTNEVENEAVFSSAHEEFKPLLAPESFLMQLRWMFRIVEREMGAIEDIRSSAKYRRLRSPEDVEAEVREAEKKRDEGVTYSEFMSILGASEDM</sequence>
<evidence type="ECO:0000256" key="1">
    <source>
        <dbReference type="SAM" id="MobiDB-lite"/>
    </source>
</evidence>
<dbReference type="Proteomes" id="UP000298390">
    <property type="component" value="Unassembled WGS sequence"/>
</dbReference>
<gene>
    <name evidence="3" type="ORF">EVJ58_g8676</name>
</gene>